<dbReference type="InterPro" id="IPR046396">
    <property type="entry name" value="Transporter_DabB"/>
</dbReference>
<dbReference type="InterPro" id="IPR003945">
    <property type="entry name" value="NU5C-like"/>
</dbReference>
<dbReference type="GO" id="GO:0005886">
    <property type="term" value="C:plasma membrane"/>
    <property type="evidence" value="ECO:0007669"/>
    <property type="project" value="UniProtKB-SubCell"/>
</dbReference>
<dbReference type="InterPro" id="IPR001750">
    <property type="entry name" value="ND/Mrp_TM"/>
</dbReference>
<dbReference type="PRINTS" id="PR01434">
    <property type="entry name" value="NADHDHGNASE5"/>
</dbReference>
<dbReference type="PANTHER" id="PTHR42829:SF1">
    <property type="entry name" value="INORGANIC CARBON TRANSPORTER SUBUNIT DABB-RELATED"/>
    <property type="match status" value="1"/>
</dbReference>
<dbReference type="HAMAP" id="MF_00862">
    <property type="entry name" value="DabB"/>
    <property type="match status" value="1"/>
</dbReference>
<evidence type="ECO:0000256" key="1">
    <source>
        <dbReference type="ARBA" id="ARBA00004127"/>
    </source>
</evidence>
<keyword evidence="2 7" id="KW-0813">Transport</keyword>
<dbReference type="GO" id="GO:0015990">
    <property type="term" value="P:electron transport coupled proton transport"/>
    <property type="evidence" value="ECO:0007669"/>
    <property type="project" value="TreeGrafter"/>
</dbReference>
<feature type="transmembrane region" description="Helical" evidence="7">
    <location>
        <begin position="35"/>
        <end position="58"/>
    </location>
</feature>
<feature type="transmembrane region" description="Helical" evidence="7">
    <location>
        <begin position="311"/>
        <end position="333"/>
    </location>
</feature>
<protein>
    <recommendedName>
        <fullName evidence="7">Probable inorganic carbon transporter subunit DabB</fullName>
    </recommendedName>
</protein>
<dbReference type="OrthoDB" id="9811798at2"/>
<organism evidence="11 12">
    <name type="scientific">Roseibium aquae</name>
    <dbReference type="NCBI Taxonomy" id="1323746"/>
    <lineage>
        <taxon>Bacteria</taxon>
        <taxon>Pseudomonadati</taxon>
        <taxon>Pseudomonadota</taxon>
        <taxon>Alphaproteobacteria</taxon>
        <taxon>Hyphomicrobiales</taxon>
        <taxon>Stappiaceae</taxon>
        <taxon>Roseibium</taxon>
    </lineage>
</organism>
<evidence type="ECO:0000256" key="4">
    <source>
        <dbReference type="ARBA" id="ARBA00022692"/>
    </source>
</evidence>
<reference evidence="11" key="1">
    <citation type="journal article" date="2014" name="Int. J. Syst. Evol. Microbiol.">
        <title>Complete genome sequence of Corynebacterium casei LMG S-19264T (=DSM 44701T), isolated from a smear-ripened cheese.</title>
        <authorList>
            <consortium name="US DOE Joint Genome Institute (JGI-PGF)"/>
            <person name="Walter F."/>
            <person name="Albersmeier A."/>
            <person name="Kalinowski J."/>
            <person name="Ruckert C."/>
        </authorList>
    </citation>
    <scope>NUCLEOTIDE SEQUENCE</scope>
    <source>
        <strain evidence="11">CGMCC 1.12426</strain>
    </source>
</reference>
<dbReference type="GO" id="GO:0012505">
    <property type="term" value="C:endomembrane system"/>
    <property type="evidence" value="ECO:0007669"/>
    <property type="project" value="UniProtKB-SubCell"/>
</dbReference>
<comment type="function">
    <text evidence="7">Part of an energy-coupled inorganic carbon pump.</text>
</comment>
<gene>
    <name evidence="7" type="primary">dabB</name>
    <name evidence="11" type="ORF">GCM10011316_18760</name>
</gene>
<keyword evidence="4 7" id="KW-0812">Transmembrane</keyword>
<comment type="subunit">
    <text evidence="7">Forms a complex with DabA.</text>
</comment>
<proteinExistence type="inferred from homology"/>
<comment type="similarity">
    <text evidence="7">Belongs to the inorganic carbon transporter (TC 9.A.2) DabB family.</text>
</comment>
<evidence type="ECO:0000256" key="8">
    <source>
        <dbReference type="RuleBase" id="RU000320"/>
    </source>
</evidence>
<feature type="transmembrane region" description="Helical" evidence="7">
    <location>
        <begin position="460"/>
        <end position="483"/>
    </location>
</feature>
<dbReference type="Pfam" id="PF00361">
    <property type="entry name" value="Proton_antipo_M"/>
    <property type="match status" value="1"/>
</dbReference>
<name>A0A916TIG2_9HYPH</name>
<evidence type="ECO:0000256" key="5">
    <source>
        <dbReference type="ARBA" id="ARBA00022989"/>
    </source>
</evidence>
<keyword evidence="12" id="KW-1185">Reference proteome</keyword>
<evidence type="ECO:0000256" key="6">
    <source>
        <dbReference type="ARBA" id="ARBA00023136"/>
    </source>
</evidence>
<dbReference type="InterPro" id="IPR001516">
    <property type="entry name" value="Proton_antipo_N"/>
</dbReference>
<feature type="transmembrane region" description="Helical" evidence="7">
    <location>
        <begin position="424"/>
        <end position="445"/>
    </location>
</feature>
<keyword evidence="6 7" id="KW-0472">Membrane</keyword>
<evidence type="ECO:0000256" key="2">
    <source>
        <dbReference type="ARBA" id="ARBA00022448"/>
    </source>
</evidence>
<evidence type="ECO:0000259" key="9">
    <source>
        <dbReference type="Pfam" id="PF00361"/>
    </source>
</evidence>
<feature type="domain" description="NADH:quinone oxidoreductase/Mrp antiporter transmembrane" evidence="9">
    <location>
        <begin position="129"/>
        <end position="347"/>
    </location>
</feature>
<dbReference type="RefSeq" id="WP_150496026.1">
    <property type="nucleotide sequence ID" value="NZ_BMFA01000005.1"/>
</dbReference>
<feature type="transmembrane region" description="Helical" evidence="7">
    <location>
        <begin position="6"/>
        <end position="23"/>
    </location>
</feature>
<reference evidence="11" key="2">
    <citation type="submission" date="2020-09" db="EMBL/GenBank/DDBJ databases">
        <authorList>
            <person name="Sun Q."/>
            <person name="Zhou Y."/>
        </authorList>
    </citation>
    <scope>NUCLEOTIDE SEQUENCE</scope>
    <source>
        <strain evidence="11">CGMCC 1.12426</strain>
    </source>
</reference>
<dbReference type="GO" id="GO:0003954">
    <property type="term" value="F:NADH dehydrogenase activity"/>
    <property type="evidence" value="ECO:0007669"/>
    <property type="project" value="TreeGrafter"/>
</dbReference>
<dbReference type="GO" id="GO:0042773">
    <property type="term" value="P:ATP synthesis coupled electron transport"/>
    <property type="evidence" value="ECO:0007669"/>
    <property type="project" value="InterPro"/>
</dbReference>
<evidence type="ECO:0000313" key="12">
    <source>
        <dbReference type="Proteomes" id="UP000605148"/>
    </source>
</evidence>
<feature type="transmembrane region" description="Helical" evidence="7">
    <location>
        <begin position="240"/>
        <end position="259"/>
    </location>
</feature>
<comment type="caution">
    <text evidence="11">The sequence shown here is derived from an EMBL/GenBank/DDBJ whole genome shotgun (WGS) entry which is preliminary data.</text>
</comment>
<accession>A0A916TIG2</accession>
<dbReference type="AlphaFoldDB" id="A0A916TIG2"/>
<feature type="transmembrane region" description="Helical" evidence="7">
    <location>
        <begin position="174"/>
        <end position="196"/>
    </location>
</feature>
<evidence type="ECO:0000256" key="7">
    <source>
        <dbReference type="HAMAP-Rule" id="MF_00862"/>
    </source>
</evidence>
<feature type="transmembrane region" description="Helical" evidence="7">
    <location>
        <begin position="271"/>
        <end position="291"/>
    </location>
</feature>
<feature type="transmembrane region" description="Helical" evidence="7">
    <location>
        <begin position="208"/>
        <end position="228"/>
    </location>
</feature>
<dbReference type="Pfam" id="PF00662">
    <property type="entry name" value="Proton_antipo_N"/>
    <property type="match status" value="1"/>
</dbReference>
<comment type="subcellular location">
    <subcellularLocation>
        <location evidence="7">Cell membrane</location>
        <topology evidence="7">Multi-pass membrane protein</topology>
    </subcellularLocation>
    <subcellularLocation>
        <location evidence="1">Endomembrane system</location>
        <topology evidence="1">Multi-pass membrane protein</topology>
    </subcellularLocation>
    <subcellularLocation>
        <location evidence="8">Membrane</location>
        <topology evidence="8">Multi-pass membrane protein</topology>
    </subcellularLocation>
</comment>
<evidence type="ECO:0000259" key="10">
    <source>
        <dbReference type="Pfam" id="PF00662"/>
    </source>
</evidence>
<dbReference type="EMBL" id="BMFA01000005">
    <property type="protein sequence ID" value="GGB46887.1"/>
    <property type="molecule type" value="Genomic_DNA"/>
</dbReference>
<feature type="transmembrane region" description="Helical" evidence="7">
    <location>
        <begin position="392"/>
        <end position="412"/>
    </location>
</feature>
<dbReference type="GO" id="GO:0008137">
    <property type="term" value="F:NADH dehydrogenase (ubiquinone) activity"/>
    <property type="evidence" value="ECO:0007669"/>
    <property type="project" value="InterPro"/>
</dbReference>
<evidence type="ECO:0000313" key="11">
    <source>
        <dbReference type="EMBL" id="GGB46887.1"/>
    </source>
</evidence>
<dbReference type="PANTHER" id="PTHR42829">
    <property type="entry name" value="NADH-UBIQUINONE OXIDOREDUCTASE CHAIN 5"/>
    <property type="match status" value="1"/>
</dbReference>
<feature type="transmembrane region" description="Helical" evidence="7">
    <location>
        <begin position="78"/>
        <end position="99"/>
    </location>
</feature>
<feature type="transmembrane region" description="Helical" evidence="7">
    <location>
        <begin position="111"/>
        <end position="141"/>
    </location>
</feature>
<sequence length="519" mass="53876">MLLNLFPLLAPLSFLTAALLYSRQPGRLTTQSMRIGEIAALAALGISILCAILLFTSGPGQSVLLGVFGTGFQVKLDALSVTMLVLVSFVGWVVLRYSATYLDGEERQGAFMGLMSGALASVLFLVTAGTLFQLIAGWMLAGAFLHRLLLFYPERPGAQRAARKKTLVSRAADASLIVAAILLAIGYGTQNIATILDAARSGSVPAEALFATGFLALAAILKSAQLPLHGWLTEVMEAPTPVSALLHAGLINAGGFLIIRFADVMIQAPGILAALALVGGLSALFGGLIMLTQSAVKTSLAWSTIAQMGFMILQCGLALFPFALLHIVAHSLYKAHAFLSSGTAVNAVTEAKKPGPVAIPNAAAVGKAFALAIGIFLAIGFAFGFAGKSPQAIALGAILIFGVAYLIAQGLADAAPKDLTLRTLIYSLAASVSYFALQTGATFVMQGTVPPPPAPDNLEWAVIILAVVSFGGVALAQALLPLWSSHPTAAALRVHIANGLYLNTAFDRLIGGWSKKQNA</sequence>
<evidence type="ECO:0000256" key="3">
    <source>
        <dbReference type="ARBA" id="ARBA00022475"/>
    </source>
</evidence>
<keyword evidence="3 7" id="KW-1003">Cell membrane</keyword>
<feature type="domain" description="NADH-Ubiquinone oxidoreductase (complex I) chain 5 N-terminal" evidence="10">
    <location>
        <begin position="70"/>
        <end position="111"/>
    </location>
</feature>
<dbReference type="Proteomes" id="UP000605148">
    <property type="component" value="Unassembled WGS sequence"/>
</dbReference>
<keyword evidence="5 7" id="KW-1133">Transmembrane helix</keyword>
<feature type="transmembrane region" description="Helical" evidence="7">
    <location>
        <begin position="368"/>
        <end position="386"/>
    </location>
</feature>